<accession>A0A9D4PSF3</accession>
<keyword evidence="1" id="KW-0472">Membrane</keyword>
<name>A0A9D4PSF3_RHISA</name>
<dbReference type="AlphaFoldDB" id="A0A9D4PSF3"/>
<evidence type="ECO:0000313" key="3">
    <source>
        <dbReference type="Proteomes" id="UP000821837"/>
    </source>
</evidence>
<dbReference type="VEuPathDB" id="VectorBase:RSAN_054511"/>
<dbReference type="Proteomes" id="UP000821837">
    <property type="component" value="Chromosome 5"/>
</dbReference>
<evidence type="ECO:0000313" key="2">
    <source>
        <dbReference type="EMBL" id="KAH7952078.1"/>
    </source>
</evidence>
<feature type="transmembrane region" description="Helical" evidence="1">
    <location>
        <begin position="135"/>
        <end position="158"/>
    </location>
</feature>
<organism evidence="2 3">
    <name type="scientific">Rhipicephalus sanguineus</name>
    <name type="common">Brown dog tick</name>
    <name type="synonym">Ixodes sanguineus</name>
    <dbReference type="NCBI Taxonomy" id="34632"/>
    <lineage>
        <taxon>Eukaryota</taxon>
        <taxon>Metazoa</taxon>
        <taxon>Ecdysozoa</taxon>
        <taxon>Arthropoda</taxon>
        <taxon>Chelicerata</taxon>
        <taxon>Arachnida</taxon>
        <taxon>Acari</taxon>
        <taxon>Parasitiformes</taxon>
        <taxon>Ixodida</taxon>
        <taxon>Ixodoidea</taxon>
        <taxon>Ixodidae</taxon>
        <taxon>Rhipicephalinae</taxon>
        <taxon>Rhipicephalus</taxon>
        <taxon>Rhipicephalus</taxon>
    </lineage>
</organism>
<evidence type="ECO:0000256" key="1">
    <source>
        <dbReference type="SAM" id="Phobius"/>
    </source>
</evidence>
<reference evidence="2" key="1">
    <citation type="journal article" date="2020" name="Cell">
        <title>Large-Scale Comparative Analyses of Tick Genomes Elucidate Their Genetic Diversity and Vector Capacities.</title>
        <authorList>
            <consortium name="Tick Genome and Microbiome Consortium (TIGMIC)"/>
            <person name="Jia N."/>
            <person name="Wang J."/>
            <person name="Shi W."/>
            <person name="Du L."/>
            <person name="Sun Y."/>
            <person name="Zhan W."/>
            <person name="Jiang J.F."/>
            <person name="Wang Q."/>
            <person name="Zhang B."/>
            <person name="Ji P."/>
            <person name="Bell-Sakyi L."/>
            <person name="Cui X.M."/>
            <person name="Yuan T.T."/>
            <person name="Jiang B.G."/>
            <person name="Yang W.F."/>
            <person name="Lam T.T."/>
            <person name="Chang Q.C."/>
            <person name="Ding S.J."/>
            <person name="Wang X.J."/>
            <person name="Zhu J.G."/>
            <person name="Ruan X.D."/>
            <person name="Zhao L."/>
            <person name="Wei J.T."/>
            <person name="Ye R.Z."/>
            <person name="Que T.C."/>
            <person name="Du C.H."/>
            <person name="Zhou Y.H."/>
            <person name="Cheng J.X."/>
            <person name="Dai P.F."/>
            <person name="Guo W.B."/>
            <person name="Han X.H."/>
            <person name="Huang E.J."/>
            <person name="Li L.F."/>
            <person name="Wei W."/>
            <person name="Gao Y.C."/>
            <person name="Liu J.Z."/>
            <person name="Shao H.Z."/>
            <person name="Wang X."/>
            <person name="Wang C.C."/>
            <person name="Yang T.C."/>
            <person name="Huo Q.B."/>
            <person name="Li W."/>
            <person name="Chen H.Y."/>
            <person name="Chen S.E."/>
            <person name="Zhou L.G."/>
            <person name="Ni X.B."/>
            <person name="Tian J.H."/>
            <person name="Sheng Y."/>
            <person name="Liu T."/>
            <person name="Pan Y.S."/>
            <person name="Xia L.Y."/>
            <person name="Li J."/>
            <person name="Zhao F."/>
            <person name="Cao W.C."/>
        </authorList>
    </citation>
    <scope>NUCLEOTIDE SEQUENCE</scope>
    <source>
        <strain evidence="2">Rsan-2018</strain>
    </source>
</reference>
<comment type="caution">
    <text evidence="2">The sequence shown here is derived from an EMBL/GenBank/DDBJ whole genome shotgun (WGS) entry which is preliminary data.</text>
</comment>
<keyword evidence="1" id="KW-0812">Transmembrane</keyword>
<protein>
    <submittedName>
        <fullName evidence="2">Uncharacterized protein</fullName>
    </submittedName>
</protein>
<keyword evidence="1" id="KW-1133">Transmembrane helix</keyword>
<proteinExistence type="predicted"/>
<keyword evidence="3" id="KW-1185">Reference proteome</keyword>
<dbReference type="EMBL" id="JABSTV010001251">
    <property type="protein sequence ID" value="KAH7952078.1"/>
    <property type="molecule type" value="Genomic_DNA"/>
</dbReference>
<sequence length="202" mass="22114">MAVAAAPCEQPGIEPCFGCVQAAREVLPTDGHCGCRSHYVPGQGLVVAYRCAYHAGQQEDGAEEWQGCDDPNEQPHVGFDVDEYHPGLDGRHWDVGDSNEKTRKEFDRRRATAAAKDPCAKEANEWMLTSERSMLPAYVVLFTLISCMLIAVAVVNILSSDEEDVSTTSIPGVPFLTRPKGRVPVVEFTTTIDNSSYSTDVY</sequence>
<reference evidence="2" key="2">
    <citation type="submission" date="2021-09" db="EMBL/GenBank/DDBJ databases">
        <authorList>
            <person name="Jia N."/>
            <person name="Wang J."/>
            <person name="Shi W."/>
            <person name="Du L."/>
            <person name="Sun Y."/>
            <person name="Zhan W."/>
            <person name="Jiang J."/>
            <person name="Wang Q."/>
            <person name="Zhang B."/>
            <person name="Ji P."/>
            <person name="Sakyi L.B."/>
            <person name="Cui X."/>
            <person name="Yuan T."/>
            <person name="Jiang B."/>
            <person name="Yang W."/>
            <person name="Lam T.T.-Y."/>
            <person name="Chang Q."/>
            <person name="Ding S."/>
            <person name="Wang X."/>
            <person name="Zhu J."/>
            <person name="Ruan X."/>
            <person name="Zhao L."/>
            <person name="Wei J."/>
            <person name="Que T."/>
            <person name="Du C."/>
            <person name="Cheng J."/>
            <person name="Dai P."/>
            <person name="Han X."/>
            <person name="Huang E."/>
            <person name="Gao Y."/>
            <person name="Liu J."/>
            <person name="Shao H."/>
            <person name="Ye R."/>
            <person name="Li L."/>
            <person name="Wei W."/>
            <person name="Wang X."/>
            <person name="Wang C."/>
            <person name="Huo Q."/>
            <person name="Li W."/>
            <person name="Guo W."/>
            <person name="Chen H."/>
            <person name="Chen S."/>
            <person name="Zhou L."/>
            <person name="Zhou L."/>
            <person name="Ni X."/>
            <person name="Tian J."/>
            <person name="Zhou Y."/>
            <person name="Sheng Y."/>
            <person name="Liu T."/>
            <person name="Pan Y."/>
            <person name="Xia L."/>
            <person name="Li J."/>
            <person name="Zhao F."/>
            <person name="Cao W."/>
        </authorList>
    </citation>
    <scope>NUCLEOTIDE SEQUENCE</scope>
    <source>
        <strain evidence="2">Rsan-2018</strain>
        <tissue evidence="2">Larvae</tissue>
    </source>
</reference>
<gene>
    <name evidence="2" type="ORF">HPB52_017946</name>
</gene>